<evidence type="ECO:0000256" key="6">
    <source>
        <dbReference type="ARBA" id="ARBA00023251"/>
    </source>
</evidence>
<dbReference type="CDD" id="cd03230">
    <property type="entry name" value="ABC_DR_subfamily_A"/>
    <property type="match status" value="1"/>
</dbReference>
<dbReference type="SMART" id="SM00382">
    <property type="entry name" value="AAA"/>
    <property type="match status" value="1"/>
</dbReference>
<dbReference type="InterPro" id="IPR017871">
    <property type="entry name" value="ABC_transporter-like_CS"/>
</dbReference>
<dbReference type="EMBL" id="LDRT01000049">
    <property type="protein sequence ID" value="KTR94664.1"/>
    <property type="molecule type" value="Genomic_DNA"/>
</dbReference>
<dbReference type="GO" id="GO:0005886">
    <property type="term" value="C:plasma membrane"/>
    <property type="evidence" value="ECO:0007669"/>
    <property type="project" value="UniProtKB-SubCell"/>
</dbReference>
<dbReference type="Gene3D" id="3.40.50.300">
    <property type="entry name" value="P-loop containing nucleotide triphosphate hydrolases"/>
    <property type="match status" value="1"/>
</dbReference>
<sequence>MNPSDPWAVDVSDVSLTIRGKTILSGVDLKVAAGTFHGIIGPNGAGKSTLFDVILGFRAPSSGSVRVLGKPTRPRDVELYRKVGVQPQRTAFFPKLNALEHLTALAHIYGMGASRITALMEALDLTRHAATRTEKLSGGERQRLAIASALVHQPRVLFLDEPTAGLDPTARHNLVEMLRSGEFRDMTTIYTTHYLEEASRLCDVVSILDRGRVLVTKSPNELVYETGSETSILLPAAVHQADLVARLDAITTVDVDSAGLRVRTREVGRAFEALAAAGIDMTNSQVTSGSLEDAFMAYTGRSFE</sequence>
<dbReference type="InterPro" id="IPR027417">
    <property type="entry name" value="P-loop_NTPase"/>
</dbReference>
<evidence type="ECO:0000313" key="8">
    <source>
        <dbReference type="EMBL" id="KTR94664.1"/>
    </source>
</evidence>
<organism evidence="8 9">
    <name type="scientific">Microbacterium testaceum</name>
    <name type="common">Aureobacterium testaceum</name>
    <name type="synonym">Brevibacterium testaceum</name>
    <dbReference type="NCBI Taxonomy" id="2033"/>
    <lineage>
        <taxon>Bacteria</taxon>
        <taxon>Bacillati</taxon>
        <taxon>Actinomycetota</taxon>
        <taxon>Actinomycetes</taxon>
        <taxon>Micrococcales</taxon>
        <taxon>Microbacteriaceae</taxon>
        <taxon>Microbacterium</taxon>
    </lineage>
</organism>
<proteinExistence type="inferred from homology"/>
<comment type="caution">
    <text evidence="8">The sequence shown here is derived from an EMBL/GenBank/DDBJ whole genome shotgun (WGS) entry which is preliminary data.</text>
</comment>
<dbReference type="SUPFAM" id="SSF52540">
    <property type="entry name" value="P-loop containing nucleoside triphosphate hydrolases"/>
    <property type="match status" value="1"/>
</dbReference>
<dbReference type="InterPro" id="IPR050763">
    <property type="entry name" value="ABC_transporter_ATP-binding"/>
</dbReference>
<keyword evidence="6" id="KW-0046">Antibiotic resistance</keyword>
<evidence type="ECO:0000313" key="9">
    <source>
        <dbReference type="Proteomes" id="UP000075025"/>
    </source>
</evidence>
<dbReference type="Proteomes" id="UP000075025">
    <property type="component" value="Unassembled WGS sequence"/>
</dbReference>
<keyword evidence="3" id="KW-0813">Transport</keyword>
<dbReference type="PROSITE" id="PS50893">
    <property type="entry name" value="ABC_TRANSPORTER_2"/>
    <property type="match status" value="1"/>
</dbReference>
<evidence type="ECO:0000256" key="3">
    <source>
        <dbReference type="ARBA" id="ARBA00022448"/>
    </source>
</evidence>
<gene>
    <name evidence="8" type="ORF">NS220_08355</name>
</gene>
<accession>A0A147EXF9</accession>
<evidence type="ECO:0000256" key="1">
    <source>
        <dbReference type="ARBA" id="ARBA00004202"/>
    </source>
</evidence>
<keyword evidence="5" id="KW-0067">ATP-binding</keyword>
<dbReference type="PANTHER" id="PTHR42711">
    <property type="entry name" value="ABC TRANSPORTER ATP-BINDING PROTEIN"/>
    <property type="match status" value="1"/>
</dbReference>
<dbReference type="InterPro" id="IPR003439">
    <property type="entry name" value="ABC_transporter-like_ATP-bd"/>
</dbReference>
<dbReference type="GO" id="GO:0005524">
    <property type="term" value="F:ATP binding"/>
    <property type="evidence" value="ECO:0007669"/>
    <property type="project" value="UniProtKB-KW"/>
</dbReference>
<dbReference type="GO" id="GO:0046677">
    <property type="term" value="P:response to antibiotic"/>
    <property type="evidence" value="ECO:0007669"/>
    <property type="project" value="UniProtKB-KW"/>
</dbReference>
<dbReference type="PANTHER" id="PTHR42711:SF5">
    <property type="entry name" value="ABC TRANSPORTER ATP-BINDING PROTEIN NATA"/>
    <property type="match status" value="1"/>
</dbReference>
<evidence type="ECO:0000256" key="4">
    <source>
        <dbReference type="ARBA" id="ARBA00022741"/>
    </source>
</evidence>
<evidence type="ECO:0000256" key="5">
    <source>
        <dbReference type="ARBA" id="ARBA00022840"/>
    </source>
</evidence>
<dbReference type="PATRIC" id="fig|2033.6.peg.2680"/>
<name>A0A147EXF9_MICTE</name>
<dbReference type="InterPro" id="IPR003593">
    <property type="entry name" value="AAA+_ATPase"/>
</dbReference>
<feature type="domain" description="ABC transporter" evidence="7">
    <location>
        <begin position="9"/>
        <end position="235"/>
    </location>
</feature>
<dbReference type="PROSITE" id="PS00211">
    <property type="entry name" value="ABC_TRANSPORTER_1"/>
    <property type="match status" value="1"/>
</dbReference>
<dbReference type="OrthoDB" id="9804819at2"/>
<comment type="subcellular location">
    <subcellularLocation>
        <location evidence="1">Cell membrane</location>
        <topology evidence="1">Peripheral membrane protein</topology>
    </subcellularLocation>
</comment>
<protein>
    <submittedName>
        <fullName evidence="8">ABC transporter</fullName>
    </submittedName>
</protein>
<reference evidence="8 9" key="1">
    <citation type="journal article" date="2016" name="Front. Microbiol.">
        <title>Genomic Resource of Rice Seed Associated Bacteria.</title>
        <authorList>
            <person name="Midha S."/>
            <person name="Bansal K."/>
            <person name="Sharma S."/>
            <person name="Kumar N."/>
            <person name="Patil P.P."/>
            <person name="Chaudhry V."/>
            <person name="Patil P.B."/>
        </authorList>
    </citation>
    <scope>NUCLEOTIDE SEQUENCE [LARGE SCALE GENOMIC DNA]</scope>
    <source>
        <strain evidence="8 9">NS220</strain>
    </source>
</reference>
<dbReference type="AlphaFoldDB" id="A0A147EXF9"/>
<dbReference type="Pfam" id="PF00005">
    <property type="entry name" value="ABC_tran"/>
    <property type="match status" value="1"/>
</dbReference>
<evidence type="ECO:0000256" key="2">
    <source>
        <dbReference type="ARBA" id="ARBA00005417"/>
    </source>
</evidence>
<dbReference type="GO" id="GO:0016887">
    <property type="term" value="F:ATP hydrolysis activity"/>
    <property type="evidence" value="ECO:0007669"/>
    <property type="project" value="InterPro"/>
</dbReference>
<keyword evidence="4" id="KW-0547">Nucleotide-binding</keyword>
<evidence type="ECO:0000259" key="7">
    <source>
        <dbReference type="PROSITE" id="PS50893"/>
    </source>
</evidence>
<dbReference type="RefSeq" id="WP_058623609.1">
    <property type="nucleotide sequence ID" value="NZ_LDRT01000049.1"/>
</dbReference>
<comment type="similarity">
    <text evidence="2">Belongs to the ABC transporter superfamily.</text>
</comment>